<gene>
    <name evidence="5" type="ORF">MA16_Dca015261</name>
</gene>
<name>A0A2I0WZY6_9ASPA</name>
<comment type="subunit">
    <text evidence="2">Interacts with HSP90 in an ATP-dependent manner.</text>
</comment>
<sequence>MSRHPEVKWAQRSDKIYLTILLADAKNVQINLEPDGVFTFSGTTGSDNVLYEVKLELYDKVNVEASKLNTGVRSILCVIEKAEKGWWKKLLRGDGKLPHYIKVDWDKWAEEDEDDGPTATADDFGGMDFSKFDNMGGMDGDDDLDVSDDEEAETAKTEDAIEGLDVEKKDEEVSEIKEETEKAPST</sequence>
<dbReference type="Pfam" id="PF04969">
    <property type="entry name" value="CS"/>
    <property type="match status" value="1"/>
</dbReference>
<dbReference type="STRING" id="906689.A0A2I0WZY6"/>
<feature type="compositionally biased region" description="Basic and acidic residues" evidence="3">
    <location>
        <begin position="153"/>
        <end position="186"/>
    </location>
</feature>
<dbReference type="PANTHER" id="PTHR22932">
    <property type="entry name" value="TELOMERASE-BINDING PROTEIN P23 HSP90 CO-CHAPERONE"/>
    <property type="match status" value="1"/>
</dbReference>
<dbReference type="InterPro" id="IPR045250">
    <property type="entry name" value="p23-like"/>
</dbReference>
<dbReference type="SUPFAM" id="SSF49764">
    <property type="entry name" value="HSP20-like chaperones"/>
    <property type="match status" value="1"/>
</dbReference>
<dbReference type="GO" id="GO:0006457">
    <property type="term" value="P:protein folding"/>
    <property type="evidence" value="ECO:0007669"/>
    <property type="project" value="TreeGrafter"/>
</dbReference>
<comment type="function">
    <text evidence="2">Acts as a co-chaperone for HSP90.</text>
</comment>
<evidence type="ECO:0000313" key="6">
    <source>
        <dbReference type="Proteomes" id="UP000233837"/>
    </source>
</evidence>
<accession>A0A2I0WZY6</accession>
<organism evidence="5 6">
    <name type="scientific">Dendrobium catenatum</name>
    <dbReference type="NCBI Taxonomy" id="906689"/>
    <lineage>
        <taxon>Eukaryota</taxon>
        <taxon>Viridiplantae</taxon>
        <taxon>Streptophyta</taxon>
        <taxon>Embryophyta</taxon>
        <taxon>Tracheophyta</taxon>
        <taxon>Spermatophyta</taxon>
        <taxon>Magnoliopsida</taxon>
        <taxon>Liliopsida</taxon>
        <taxon>Asparagales</taxon>
        <taxon>Orchidaceae</taxon>
        <taxon>Epidendroideae</taxon>
        <taxon>Malaxideae</taxon>
        <taxon>Dendrobiinae</taxon>
        <taxon>Dendrobium</taxon>
    </lineage>
</organism>
<evidence type="ECO:0000313" key="5">
    <source>
        <dbReference type="EMBL" id="PKU81232.1"/>
    </source>
</evidence>
<dbReference type="OrthoDB" id="1564555at2759"/>
<keyword evidence="2" id="KW-0143">Chaperone</keyword>
<feature type="compositionally biased region" description="Acidic residues" evidence="3">
    <location>
        <begin position="139"/>
        <end position="152"/>
    </location>
</feature>
<dbReference type="InterPro" id="IPR007052">
    <property type="entry name" value="CS_dom"/>
</dbReference>
<dbReference type="GO" id="GO:0005829">
    <property type="term" value="C:cytosol"/>
    <property type="evidence" value="ECO:0007669"/>
    <property type="project" value="TreeGrafter"/>
</dbReference>
<dbReference type="AlphaFoldDB" id="A0A2I0WZY6"/>
<keyword evidence="6" id="KW-1185">Reference proteome</keyword>
<keyword evidence="2" id="KW-0963">Cytoplasm</keyword>
<dbReference type="GO" id="GO:0051879">
    <property type="term" value="F:Hsp90 protein binding"/>
    <property type="evidence" value="ECO:0007669"/>
    <property type="project" value="UniProtKB-UniRule"/>
</dbReference>
<dbReference type="GO" id="GO:0051087">
    <property type="term" value="F:protein-folding chaperone binding"/>
    <property type="evidence" value="ECO:0007669"/>
    <property type="project" value="TreeGrafter"/>
</dbReference>
<dbReference type="EMBL" id="KZ502271">
    <property type="protein sequence ID" value="PKU81232.1"/>
    <property type="molecule type" value="Genomic_DNA"/>
</dbReference>
<feature type="region of interest" description="Disordered" evidence="3">
    <location>
        <begin position="111"/>
        <end position="186"/>
    </location>
</feature>
<evidence type="ECO:0000256" key="1">
    <source>
        <dbReference type="ARBA" id="ARBA00025733"/>
    </source>
</evidence>
<dbReference type="GO" id="GO:0101031">
    <property type="term" value="C:protein folding chaperone complex"/>
    <property type="evidence" value="ECO:0007669"/>
    <property type="project" value="UniProtKB-ARBA"/>
</dbReference>
<keyword evidence="2" id="KW-0539">Nucleus</keyword>
<proteinExistence type="inferred from homology"/>
<comment type="subcellular location">
    <subcellularLocation>
        <location evidence="2">Cytoplasm</location>
    </subcellularLocation>
    <subcellularLocation>
        <location evidence="2">Nucleus</location>
    </subcellularLocation>
</comment>
<dbReference type="PROSITE" id="PS51203">
    <property type="entry name" value="CS"/>
    <property type="match status" value="1"/>
</dbReference>
<evidence type="ECO:0000256" key="3">
    <source>
        <dbReference type="SAM" id="MobiDB-lite"/>
    </source>
</evidence>
<dbReference type="InterPro" id="IPR008978">
    <property type="entry name" value="HSP20-like_chaperone"/>
</dbReference>
<dbReference type="Proteomes" id="UP000233837">
    <property type="component" value="Unassembled WGS sequence"/>
</dbReference>
<dbReference type="FunFam" id="2.60.40.790:FF:000013">
    <property type="entry name" value="Very-long-chain (3R)-3-hydroxyacyl-CoA dehydratase"/>
    <property type="match status" value="1"/>
</dbReference>
<evidence type="ECO:0000259" key="4">
    <source>
        <dbReference type="PROSITE" id="PS51203"/>
    </source>
</evidence>
<comment type="similarity">
    <text evidence="1 2">Belongs to the p23/wos2 family.</text>
</comment>
<dbReference type="PANTHER" id="PTHR22932:SF22">
    <property type="entry name" value="CO-CHAPERONE PROTEIN P23"/>
    <property type="match status" value="1"/>
</dbReference>
<dbReference type="CDD" id="cd06465">
    <property type="entry name" value="p23_hB-ind1_like"/>
    <property type="match status" value="1"/>
</dbReference>
<dbReference type="GO" id="GO:0051131">
    <property type="term" value="P:chaperone-mediated protein complex assembly"/>
    <property type="evidence" value="ECO:0007669"/>
    <property type="project" value="TreeGrafter"/>
</dbReference>
<feature type="domain" description="CS" evidence="4">
    <location>
        <begin position="2"/>
        <end position="91"/>
    </location>
</feature>
<dbReference type="Gene3D" id="2.60.40.790">
    <property type="match status" value="1"/>
</dbReference>
<protein>
    <recommendedName>
        <fullName evidence="2">Co-chaperone protein p23</fullName>
    </recommendedName>
</protein>
<evidence type="ECO:0000256" key="2">
    <source>
        <dbReference type="RuleBase" id="RU369032"/>
    </source>
</evidence>
<reference evidence="5 6" key="2">
    <citation type="journal article" date="2017" name="Nature">
        <title>The Apostasia genome and the evolution of orchids.</title>
        <authorList>
            <person name="Zhang G.Q."/>
            <person name="Liu K.W."/>
            <person name="Li Z."/>
            <person name="Lohaus R."/>
            <person name="Hsiao Y.Y."/>
            <person name="Niu S.C."/>
            <person name="Wang J.Y."/>
            <person name="Lin Y.C."/>
            <person name="Xu Q."/>
            <person name="Chen L.J."/>
            <person name="Yoshida K."/>
            <person name="Fujiwara S."/>
            <person name="Wang Z.W."/>
            <person name="Zhang Y.Q."/>
            <person name="Mitsuda N."/>
            <person name="Wang M."/>
            <person name="Liu G.H."/>
            <person name="Pecoraro L."/>
            <person name="Huang H.X."/>
            <person name="Xiao X.J."/>
            <person name="Lin M."/>
            <person name="Wu X.Y."/>
            <person name="Wu W.L."/>
            <person name="Chen Y.Y."/>
            <person name="Chang S.B."/>
            <person name="Sakamoto S."/>
            <person name="Ohme-Takagi M."/>
            <person name="Yagi M."/>
            <person name="Zeng S.J."/>
            <person name="Shen C.Y."/>
            <person name="Yeh C.M."/>
            <person name="Luo Y.B."/>
            <person name="Tsai W.C."/>
            <person name="Van de Peer Y."/>
            <person name="Liu Z.J."/>
        </authorList>
    </citation>
    <scope>NUCLEOTIDE SEQUENCE [LARGE SCALE GENOMIC DNA]</scope>
    <source>
        <tissue evidence="5">The whole plant</tissue>
    </source>
</reference>
<dbReference type="GO" id="GO:0005634">
    <property type="term" value="C:nucleus"/>
    <property type="evidence" value="ECO:0007669"/>
    <property type="project" value="UniProtKB-SubCell"/>
</dbReference>
<reference evidence="5 6" key="1">
    <citation type="journal article" date="2016" name="Sci. Rep.">
        <title>The Dendrobium catenatum Lindl. genome sequence provides insights into polysaccharide synthase, floral development and adaptive evolution.</title>
        <authorList>
            <person name="Zhang G.Q."/>
            <person name="Xu Q."/>
            <person name="Bian C."/>
            <person name="Tsai W.C."/>
            <person name="Yeh C.M."/>
            <person name="Liu K.W."/>
            <person name="Yoshida K."/>
            <person name="Zhang L.S."/>
            <person name="Chang S.B."/>
            <person name="Chen F."/>
            <person name="Shi Y."/>
            <person name="Su Y.Y."/>
            <person name="Zhang Y.Q."/>
            <person name="Chen L.J."/>
            <person name="Yin Y."/>
            <person name="Lin M."/>
            <person name="Huang H."/>
            <person name="Deng H."/>
            <person name="Wang Z.W."/>
            <person name="Zhu S.L."/>
            <person name="Zhao X."/>
            <person name="Deng C."/>
            <person name="Niu S.C."/>
            <person name="Huang J."/>
            <person name="Wang M."/>
            <person name="Liu G.H."/>
            <person name="Yang H.J."/>
            <person name="Xiao X.J."/>
            <person name="Hsiao Y.Y."/>
            <person name="Wu W.L."/>
            <person name="Chen Y.Y."/>
            <person name="Mitsuda N."/>
            <person name="Ohme-Takagi M."/>
            <person name="Luo Y.B."/>
            <person name="Van de Peer Y."/>
            <person name="Liu Z.J."/>
        </authorList>
    </citation>
    <scope>NUCLEOTIDE SEQUENCE [LARGE SCALE GENOMIC DNA]</scope>
    <source>
        <tissue evidence="5">The whole plant</tissue>
    </source>
</reference>